<evidence type="ECO:0000256" key="8">
    <source>
        <dbReference type="ARBA" id="ARBA00043962"/>
    </source>
</evidence>
<comment type="caution">
    <text evidence="11">The sequence shown here is derived from an EMBL/GenBank/DDBJ whole genome shotgun (WGS) entry which is preliminary data.</text>
</comment>
<keyword evidence="2 11" id="KW-0031">Aminopeptidase</keyword>
<dbReference type="PROSITE" id="PS00018">
    <property type="entry name" value="EF_HAND_1"/>
    <property type="match status" value="1"/>
</dbReference>
<protein>
    <recommendedName>
        <fullName evidence="9">Peptide hydrolase</fullName>
        <ecNumber evidence="9">3.4.-.-</ecNumber>
    </recommendedName>
</protein>
<keyword evidence="4 9" id="KW-0479">Metal-binding</keyword>
<evidence type="ECO:0000256" key="4">
    <source>
        <dbReference type="ARBA" id="ARBA00022723"/>
    </source>
</evidence>
<evidence type="ECO:0000313" key="11">
    <source>
        <dbReference type="EMBL" id="CAH2350148.1"/>
    </source>
</evidence>
<feature type="domain" description="Peptidase M28" evidence="10">
    <location>
        <begin position="195"/>
        <end position="405"/>
    </location>
</feature>
<accession>A0A9P0QJ99</accession>
<dbReference type="InterPro" id="IPR018247">
    <property type="entry name" value="EF_Hand_1_Ca_BS"/>
</dbReference>
<dbReference type="GO" id="GO:0008235">
    <property type="term" value="F:metalloexopeptidase activity"/>
    <property type="evidence" value="ECO:0007669"/>
    <property type="project" value="InterPro"/>
</dbReference>
<dbReference type="InterPro" id="IPR045175">
    <property type="entry name" value="M28_fam"/>
</dbReference>
<keyword evidence="12" id="KW-1185">Reference proteome</keyword>
<evidence type="ECO:0000256" key="1">
    <source>
        <dbReference type="ARBA" id="ARBA00001947"/>
    </source>
</evidence>
<feature type="signal peptide" evidence="9">
    <location>
        <begin position="1"/>
        <end position="18"/>
    </location>
</feature>
<evidence type="ECO:0000259" key="10">
    <source>
        <dbReference type="Pfam" id="PF04389"/>
    </source>
</evidence>
<sequence length="422" mass="47005">MKASTLLSVFITLQTVSALPYEWSWLKNAQSVLSFSSNKPCLIKLGPIEYAVVSEEEKLQLKREKINFIDVTSHISVEEAIQKGSVLKQGEFDSVLQLAISSNDEEPVAAYNYPQKAKHEKNVVPFFKDIDVESMKSNLNNFTSFYTRYYKSKTGFESALWLQGKINEIIPANAVKKGITVTPVDHQEWDQFSLVVTIPGKGYTSTEKGPIVIIGSHQDSVNLLFPNAMPAPGADDNGSGTVTCLEVLRLLAEQYSTGEFAPENTLEFHFYSAEEGGCLGSIDVFTRYKIAGEEVFGMLQQDMTGYTAKVTSEGVENHLGLITDYTTSFLNNFVKLMIDTYCNIPYHESSCGYACSDHSSAISNGFPASFVIESEFKYISGYIHSIRDTVDKIDWDHVVEHVKLTIGFAYELSHAKVIKTKD</sequence>
<dbReference type="SUPFAM" id="SSF53187">
    <property type="entry name" value="Zn-dependent exopeptidases"/>
    <property type="match status" value="1"/>
</dbReference>
<dbReference type="GO" id="GO:0004177">
    <property type="term" value="F:aminopeptidase activity"/>
    <property type="evidence" value="ECO:0007669"/>
    <property type="project" value="UniProtKB-KW"/>
</dbReference>
<proteinExistence type="inferred from homology"/>
<dbReference type="InterPro" id="IPR007484">
    <property type="entry name" value="Peptidase_M28"/>
</dbReference>
<dbReference type="Pfam" id="PF04389">
    <property type="entry name" value="Peptidase_M28"/>
    <property type="match status" value="1"/>
</dbReference>
<dbReference type="GO" id="GO:0046872">
    <property type="term" value="F:metal ion binding"/>
    <property type="evidence" value="ECO:0007669"/>
    <property type="project" value="UniProtKB-KW"/>
</dbReference>
<evidence type="ECO:0000256" key="2">
    <source>
        <dbReference type="ARBA" id="ARBA00022438"/>
    </source>
</evidence>
<dbReference type="Gene3D" id="3.40.630.10">
    <property type="entry name" value="Zn peptidases"/>
    <property type="match status" value="1"/>
</dbReference>
<keyword evidence="7 9" id="KW-0862">Zinc</keyword>
<keyword evidence="6 9" id="KW-0378">Hydrolase</keyword>
<dbReference type="EMBL" id="CAKXYY010000001">
    <property type="protein sequence ID" value="CAH2350148.1"/>
    <property type="molecule type" value="Genomic_DNA"/>
</dbReference>
<evidence type="ECO:0000256" key="5">
    <source>
        <dbReference type="ARBA" id="ARBA00022729"/>
    </source>
</evidence>
<feature type="chain" id="PRO_5040533875" description="Peptide hydrolase" evidence="9">
    <location>
        <begin position="19"/>
        <end position="422"/>
    </location>
</feature>
<gene>
    <name evidence="11" type="ORF">CLIB1423_01S03598</name>
</gene>
<dbReference type="EC" id="3.4.-.-" evidence="9"/>
<dbReference type="OrthoDB" id="2214at2759"/>
<dbReference type="GO" id="GO:0006508">
    <property type="term" value="P:proteolysis"/>
    <property type="evidence" value="ECO:0007669"/>
    <property type="project" value="UniProtKB-KW"/>
</dbReference>
<name>A0A9P0QJ99_9ASCO</name>
<dbReference type="AlphaFoldDB" id="A0A9P0QJ99"/>
<evidence type="ECO:0000256" key="7">
    <source>
        <dbReference type="ARBA" id="ARBA00022833"/>
    </source>
</evidence>
<evidence type="ECO:0000256" key="3">
    <source>
        <dbReference type="ARBA" id="ARBA00022670"/>
    </source>
</evidence>
<comment type="similarity">
    <text evidence="8">Belongs to the peptidase M28 family. M28E subfamily.</text>
</comment>
<dbReference type="FunFam" id="3.40.630.10:FF:000042">
    <property type="entry name" value="Peptide hydrolase"/>
    <property type="match status" value="1"/>
</dbReference>
<evidence type="ECO:0000313" key="12">
    <source>
        <dbReference type="Proteomes" id="UP000837801"/>
    </source>
</evidence>
<dbReference type="PANTHER" id="PTHR12147">
    <property type="entry name" value="METALLOPEPTIDASE M28 FAMILY MEMBER"/>
    <property type="match status" value="1"/>
</dbReference>
<reference evidence="11" key="1">
    <citation type="submission" date="2022-03" db="EMBL/GenBank/DDBJ databases">
        <authorList>
            <person name="Legras J.-L."/>
            <person name="Devillers H."/>
            <person name="Grondin C."/>
        </authorList>
    </citation>
    <scope>NUCLEOTIDE SEQUENCE</scope>
    <source>
        <strain evidence="11">CLIB 1423</strain>
    </source>
</reference>
<dbReference type="PANTHER" id="PTHR12147:SF56">
    <property type="entry name" value="AMINOPEPTIDASE YDR415C-RELATED"/>
    <property type="match status" value="1"/>
</dbReference>
<organism evidence="11 12">
    <name type="scientific">[Candida] railenensis</name>
    <dbReference type="NCBI Taxonomy" id="45579"/>
    <lineage>
        <taxon>Eukaryota</taxon>
        <taxon>Fungi</taxon>
        <taxon>Dikarya</taxon>
        <taxon>Ascomycota</taxon>
        <taxon>Saccharomycotina</taxon>
        <taxon>Pichiomycetes</taxon>
        <taxon>Debaryomycetaceae</taxon>
        <taxon>Kurtzmaniella</taxon>
    </lineage>
</organism>
<evidence type="ECO:0000256" key="6">
    <source>
        <dbReference type="ARBA" id="ARBA00022801"/>
    </source>
</evidence>
<comment type="cofactor">
    <cofactor evidence="1">
        <name>Zn(2+)</name>
        <dbReference type="ChEBI" id="CHEBI:29105"/>
    </cofactor>
</comment>
<keyword evidence="3 9" id="KW-0645">Protease</keyword>
<dbReference type="Proteomes" id="UP000837801">
    <property type="component" value="Unassembled WGS sequence"/>
</dbReference>
<evidence type="ECO:0000256" key="9">
    <source>
        <dbReference type="RuleBase" id="RU361240"/>
    </source>
</evidence>
<keyword evidence="5 9" id="KW-0732">Signal</keyword>